<dbReference type="GO" id="GO:0051997">
    <property type="term" value="F:2-oxo-4-hydroxy-4-carboxy-5-ureidoimidazoline decarboxylase activity"/>
    <property type="evidence" value="ECO:0007669"/>
    <property type="project" value="UniProtKB-EC"/>
</dbReference>
<comment type="catalytic activity">
    <reaction evidence="1">
        <text>5-hydroxy-2-oxo-4-ureido-2,5-dihydro-1H-imidazole-5-carboxylate + H(+) = (S)-allantoin + CO2</text>
        <dbReference type="Rhea" id="RHEA:26301"/>
        <dbReference type="ChEBI" id="CHEBI:15378"/>
        <dbReference type="ChEBI" id="CHEBI:15678"/>
        <dbReference type="ChEBI" id="CHEBI:16526"/>
        <dbReference type="ChEBI" id="CHEBI:58639"/>
        <dbReference type="EC" id="4.1.1.97"/>
    </reaction>
</comment>
<dbReference type="SUPFAM" id="SSF158694">
    <property type="entry name" value="UraD-Like"/>
    <property type="match status" value="1"/>
</dbReference>
<dbReference type="EMBL" id="CP006911">
    <property type="protein sequence ID" value="ALE02021.1"/>
    <property type="molecule type" value="Genomic_DNA"/>
</dbReference>
<evidence type="ECO:0000256" key="1">
    <source>
        <dbReference type="ARBA" id="ARBA00001163"/>
    </source>
</evidence>
<keyword evidence="9" id="KW-1185">Reference proteome</keyword>
<evidence type="ECO:0000256" key="3">
    <source>
        <dbReference type="ARBA" id="ARBA00012257"/>
    </source>
</evidence>
<dbReference type="Proteomes" id="UP000068905">
    <property type="component" value="Chromosome"/>
</dbReference>
<dbReference type="Gene3D" id="1.10.3330.10">
    <property type="entry name" value="Oxo-4-hydroxy-4-carboxy-5-ureidoimidazoline decarboxylase"/>
    <property type="match status" value="1"/>
</dbReference>
<dbReference type="NCBIfam" id="TIGR03164">
    <property type="entry name" value="UHCUDC"/>
    <property type="match status" value="1"/>
</dbReference>
<dbReference type="PANTHER" id="PTHR43466">
    <property type="entry name" value="2-OXO-4-HYDROXY-4-CARBOXY-5-UREIDOIMIDAZOLINE DECARBOXYLASE-RELATED"/>
    <property type="match status" value="1"/>
</dbReference>
<evidence type="ECO:0000256" key="6">
    <source>
        <dbReference type="ARBA" id="ARBA00023239"/>
    </source>
</evidence>
<organism evidence="8 9">
    <name type="scientific">Candidatus Pseudothioglobus singularis PS1</name>
    <dbReference type="NCBI Taxonomy" id="1125411"/>
    <lineage>
        <taxon>Bacteria</taxon>
        <taxon>Pseudomonadati</taxon>
        <taxon>Pseudomonadota</taxon>
        <taxon>Gammaproteobacteria</taxon>
        <taxon>Candidatus Pseudothioglobaceae</taxon>
        <taxon>Candidatus Pseudothioglobus</taxon>
    </lineage>
</organism>
<dbReference type="EC" id="4.1.1.97" evidence="3"/>
<sequence>MFGYALEEILQTIGITIFRFKIMKLPSDLASYSSEKYLKTFKNLYEHSPWFVEQSLELVALNEKYNNLEKFHATLSEIMLSSDNNMQDELIAAHPLLAGKKAQNNELTDFSTTEQKSAGLSDCTDDEIKLFEKLNEEYFSKFDFPFIMAVKEKNKSEIISTFLGRKNNSRDEERTNALVEINKIAWLRIKEIYGI</sequence>
<dbReference type="KEGG" id="tsn:W908_05335"/>
<dbReference type="Pfam" id="PF09349">
    <property type="entry name" value="OHCU_decarbox"/>
    <property type="match status" value="1"/>
</dbReference>
<evidence type="ECO:0000256" key="5">
    <source>
        <dbReference type="ARBA" id="ARBA00022793"/>
    </source>
</evidence>
<evidence type="ECO:0000259" key="7">
    <source>
        <dbReference type="Pfam" id="PF09349"/>
    </source>
</evidence>
<dbReference type="GO" id="GO:0006144">
    <property type="term" value="P:purine nucleobase metabolic process"/>
    <property type="evidence" value="ECO:0007669"/>
    <property type="project" value="UniProtKB-KW"/>
</dbReference>
<comment type="pathway">
    <text evidence="2">Purine metabolism; urate degradation; (S)-allantoin from urate: step 3/3.</text>
</comment>
<dbReference type="AlphaFoldDB" id="A0A0M3T213"/>
<gene>
    <name evidence="8" type="ORF">W908_05335</name>
</gene>
<dbReference type="InterPro" id="IPR018020">
    <property type="entry name" value="OHCU_decarboxylase"/>
</dbReference>
<dbReference type="OrthoDB" id="9800909at2"/>
<dbReference type="UniPathway" id="UPA00394">
    <property type="reaction ID" value="UER00652"/>
</dbReference>
<evidence type="ECO:0000313" key="9">
    <source>
        <dbReference type="Proteomes" id="UP000068905"/>
    </source>
</evidence>
<dbReference type="GO" id="GO:0000255">
    <property type="term" value="P:allantoin metabolic process"/>
    <property type="evidence" value="ECO:0007669"/>
    <property type="project" value="InterPro"/>
</dbReference>
<feature type="domain" description="Oxo-4-hydroxy-4-carboxy-5-ureidoimidazoline decarboxylase" evidence="7">
    <location>
        <begin position="33"/>
        <end position="190"/>
    </location>
</feature>
<keyword evidence="6" id="KW-0456">Lyase</keyword>
<reference evidence="8 9" key="1">
    <citation type="journal article" date="2015" name="Genome Announc.">
        <title>Genome Sequence of 'Candidatus Thioglobus singularis' Strain PS1, a Mixotroph from the SUP05 Clade of Marine Gammaproteobacteria.</title>
        <authorList>
            <person name="Marshall K.T."/>
            <person name="Morris R.M."/>
        </authorList>
    </citation>
    <scope>NUCLEOTIDE SEQUENCE [LARGE SCALE GENOMIC DNA]</scope>
    <source>
        <strain evidence="8 9">PS1</strain>
    </source>
</reference>
<dbReference type="InterPro" id="IPR017580">
    <property type="entry name" value="OHCU_decarboxylase-1"/>
</dbReference>
<dbReference type="PANTHER" id="PTHR43466:SF1">
    <property type="entry name" value="2-OXO-4-HYDROXY-4-CARBOXY-5-UREIDOIMIDAZOLINE DECARBOXYLASE-RELATED"/>
    <property type="match status" value="1"/>
</dbReference>
<dbReference type="GO" id="GO:0019628">
    <property type="term" value="P:urate catabolic process"/>
    <property type="evidence" value="ECO:0007669"/>
    <property type="project" value="UniProtKB-UniPathway"/>
</dbReference>
<accession>A0A0M3T213</accession>
<keyword evidence="5" id="KW-0210">Decarboxylase</keyword>
<name>A0A0M3T213_9GAMM</name>
<evidence type="ECO:0000313" key="8">
    <source>
        <dbReference type="EMBL" id="ALE02021.1"/>
    </source>
</evidence>
<dbReference type="STRING" id="1125411.W908_05335"/>
<keyword evidence="4" id="KW-0659">Purine metabolism</keyword>
<proteinExistence type="predicted"/>
<evidence type="ECO:0000256" key="4">
    <source>
        <dbReference type="ARBA" id="ARBA00022631"/>
    </source>
</evidence>
<dbReference type="InterPro" id="IPR036778">
    <property type="entry name" value="OHCU_decarboxylase_sf"/>
</dbReference>
<evidence type="ECO:0000256" key="2">
    <source>
        <dbReference type="ARBA" id="ARBA00004754"/>
    </source>
</evidence>
<protein>
    <recommendedName>
        <fullName evidence="3">2-oxo-4-hydroxy-4-carboxy-5-ureidoimidazoline decarboxylase</fullName>
        <ecNumber evidence="3">4.1.1.97</ecNumber>
    </recommendedName>
</protein>